<evidence type="ECO:0008006" key="3">
    <source>
        <dbReference type="Google" id="ProtNLM"/>
    </source>
</evidence>
<protein>
    <recommendedName>
        <fullName evidence="3">NADP-dependent oxidoreductase domain-containing protein</fullName>
    </recommendedName>
</protein>
<dbReference type="SUPFAM" id="SSF51430">
    <property type="entry name" value="NAD(P)-linked oxidoreductase"/>
    <property type="match status" value="1"/>
</dbReference>
<reference evidence="1" key="1">
    <citation type="submission" date="2023-03" db="EMBL/GenBank/DDBJ databases">
        <title>Lomoglobus Profundus gen. nov., sp. nov., a novel member of the phylum Verrucomicrobia, isolated from deep-marine sediment of South China Sea.</title>
        <authorList>
            <person name="Ahmad T."/>
            <person name="Ishaq S.E."/>
            <person name="Wang F."/>
        </authorList>
    </citation>
    <scope>NUCLEOTIDE SEQUENCE</scope>
    <source>
        <strain evidence="1">LMO-M01</strain>
    </source>
</reference>
<evidence type="ECO:0000313" key="1">
    <source>
        <dbReference type="EMBL" id="WED67003.1"/>
    </source>
</evidence>
<evidence type="ECO:0000313" key="2">
    <source>
        <dbReference type="Proteomes" id="UP001218638"/>
    </source>
</evidence>
<name>A0AAF0I4S9_9BACT</name>
<dbReference type="AlphaFoldDB" id="A0AAF0I4S9"/>
<gene>
    <name evidence="1" type="ORF">PXH66_09085</name>
</gene>
<dbReference type="InterPro" id="IPR036812">
    <property type="entry name" value="NAD(P)_OxRdtase_dom_sf"/>
</dbReference>
<dbReference type="RefSeq" id="WP_330929718.1">
    <property type="nucleotide sequence ID" value="NZ_CP119075.1"/>
</dbReference>
<dbReference type="Proteomes" id="UP001218638">
    <property type="component" value="Chromosome"/>
</dbReference>
<proteinExistence type="predicted"/>
<accession>A0AAF0I4S9</accession>
<dbReference type="KEGG" id="slom:PXH66_09085"/>
<organism evidence="1 2">
    <name type="scientific">Synoicihabitans lomoniglobus</name>
    <dbReference type="NCBI Taxonomy" id="2909285"/>
    <lineage>
        <taxon>Bacteria</taxon>
        <taxon>Pseudomonadati</taxon>
        <taxon>Verrucomicrobiota</taxon>
        <taxon>Opitutia</taxon>
        <taxon>Opitutales</taxon>
        <taxon>Opitutaceae</taxon>
        <taxon>Synoicihabitans</taxon>
    </lineage>
</organism>
<dbReference type="EMBL" id="CP119075">
    <property type="protein sequence ID" value="WED67003.1"/>
    <property type="molecule type" value="Genomic_DNA"/>
</dbReference>
<dbReference type="Gene3D" id="3.20.20.100">
    <property type="entry name" value="NADP-dependent oxidoreductase domain"/>
    <property type="match status" value="1"/>
</dbReference>
<keyword evidence="2" id="KW-1185">Reference proteome</keyword>
<sequence>MSVASASAPLSHLSRYIYGTTRLGHADNPLETRLAIARTALATGAWFHTSDQYDNALDVLAQVFDEDRTRVPPMIFKAGGNDAAELRAKITSQLERVGIARMDVAQLCFGGPLGEELAAGGPIISDLHRLRDEGRVGRYLLEVFPWTSAAPLRALEAGHLDGLVDGMIFYLNPLQRFASNALWDAIQAHDFPVVAMRTVCGAPVHRLRDVPGAAWTPYLQERATEVAPLFERSGVSDWTEFCVRFALGFKTVAATVGSTSRADNLAAFVHAVSPAEIAPLPADIQADLTALQRRWSDQVDIHAEPWSM</sequence>